<evidence type="ECO:0000313" key="1">
    <source>
        <dbReference type="EMBL" id="KIE63812.1"/>
    </source>
</evidence>
<proteinExistence type="predicted"/>
<name>A0A0C1RZU5_9ENTR</name>
<evidence type="ECO:0000313" key="2">
    <source>
        <dbReference type="Proteomes" id="UP000054529"/>
    </source>
</evidence>
<sequence>MIFSMFYRKGKYHVDKFLESSLTSQKRMKLRNGPLRYEDILHIEDGRTLTR</sequence>
<gene>
    <name evidence="1" type="ORF">P689_122294</name>
</gene>
<reference evidence="1 2" key="1">
    <citation type="journal article" date="2014" name="G3 (Bethesda)">
        <title>Genome sequence of Candidatus Riesia pediculischaeffi, endosymbiont of chimpanzee lice, and genomic comparison of recently acquired endosymbionts from human and chimpanzee lice.</title>
        <authorList>
            <person name="Boyd B.M."/>
            <person name="Allen J.M."/>
            <person name="de Crecy-Lagard V."/>
            <person name="Reed D.L."/>
        </authorList>
    </citation>
    <scope>NUCLEOTIDE SEQUENCE [LARGE SCALE GENOMIC DNA]</scope>
    <source>
        <strain evidence="1 2">PTSU</strain>
    </source>
</reference>
<dbReference type="Proteomes" id="UP000054529">
    <property type="component" value="Unassembled WGS sequence"/>
</dbReference>
<dbReference type="HOGENOM" id="CLU_3096882_0_0_6"/>
<organism evidence="1 2">
    <name type="scientific">Candidatus Riesia pediculischaeffi PTSU</name>
    <dbReference type="NCBI Taxonomy" id="1401651"/>
    <lineage>
        <taxon>Bacteria</taxon>
        <taxon>Pseudomonadati</taxon>
        <taxon>Pseudomonadota</taxon>
        <taxon>Gammaproteobacteria</taxon>
        <taxon>Enterobacterales</taxon>
        <taxon>Enterobacteriaceae</taxon>
        <taxon>Candidatus Riesia</taxon>
    </lineage>
</organism>
<dbReference type="EMBL" id="AWXV01000004">
    <property type="protein sequence ID" value="KIE63812.1"/>
    <property type="molecule type" value="Genomic_DNA"/>
</dbReference>
<comment type="caution">
    <text evidence="1">The sequence shown here is derived from an EMBL/GenBank/DDBJ whole genome shotgun (WGS) entry which is preliminary data.</text>
</comment>
<dbReference type="AlphaFoldDB" id="A0A0C1RZU5"/>
<protein>
    <submittedName>
        <fullName evidence="1">Uncharacterized protein</fullName>
    </submittedName>
</protein>
<accession>A0A0C1RZU5</accession>